<keyword evidence="3 6" id="KW-0812">Transmembrane</keyword>
<dbReference type="PANTHER" id="PTHR13674">
    <property type="entry name" value="GROWTH AND TRANSFORMATION-DEPENDENT PROTEIN"/>
    <property type="match status" value="1"/>
</dbReference>
<dbReference type="AlphaFoldDB" id="A0A1A7ZLR8"/>
<dbReference type="InterPro" id="IPR009432">
    <property type="entry name" value="DUF1075"/>
</dbReference>
<name>A0A1A7ZLR8_NOTFU</name>
<keyword evidence="4 6" id="KW-1133">Transmembrane helix</keyword>
<comment type="similarity">
    <text evidence="2">Belongs to the UPF0389 family.</text>
</comment>
<evidence type="ECO:0000256" key="5">
    <source>
        <dbReference type="ARBA" id="ARBA00023136"/>
    </source>
</evidence>
<dbReference type="EMBL" id="HADY01004771">
    <property type="protein sequence ID" value="SBP43256.1"/>
    <property type="molecule type" value="Transcribed_RNA"/>
</dbReference>
<dbReference type="GO" id="GO:0005739">
    <property type="term" value="C:mitochondrion"/>
    <property type="evidence" value="ECO:0007669"/>
    <property type="project" value="TreeGrafter"/>
</dbReference>
<protein>
    <submittedName>
        <fullName evidence="7">Family with sequence similarity 162, member A</fullName>
    </submittedName>
</protein>
<comment type="subcellular location">
    <subcellularLocation>
        <location evidence="1">Membrane</location>
        <topology evidence="1">Single-pass membrane protein</topology>
    </subcellularLocation>
</comment>
<sequence length="149" mass="16951">MNFMRSRLSSNNFIGQRFRGMCNKLQETKAESSPAASAQEPRPLFKVPGYKPSNLDKKMLVWSGRFKSLEQIPEIVSFEMIDAARNKIRVKAAYVMMGLTIGACVVMVILGKKVSNGDCAELYFMHATFPQWPPTGNKETKKWKNRIRT</sequence>
<dbReference type="PANTHER" id="PTHR13674:SF2">
    <property type="entry name" value="PROTEIN FAM162A"/>
    <property type="match status" value="1"/>
</dbReference>
<dbReference type="GO" id="GO:0090200">
    <property type="term" value="P:positive regulation of release of cytochrome c from mitochondria"/>
    <property type="evidence" value="ECO:0007669"/>
    <property type="project" value="TreeGrafter"/>
</dbReference>
<keyword evidence="5 6" id="KW-0472">Membrane</keyword>
<evidence type="ECO:0000256" key="4">
    <source>
        <dbReference type="ARBA" id="ARBA00022989"/>
    </source>
</evidence>
<evidence type="ECO:0000256" key="2">
    <source>
        <dbReference type="ARBA" id="ARBA00007363"/>
    </source>
</evidence>
<proteinExistence type="inferred from homology"/>
<dbReference type="Pfam" id="PF06388">
    <property type="entry name" value="DUF1075"/>
    <property type="match status" value="1"/>
</dbReference>
<evidence type="ECO:0000256" key="1">
    <source>
        <dbReference type="ARBA" id="ARBA00004167"/>
    </source>
</evidence>
<dbReference type="GO" id="GO:0016020">
    <property type="term" value="C:membrane"/>
    <property type="evidence" value="ECO:0007669"/>
    <property type="project" value="UniProtKB-SubCell"/>
</dbReference>
<gene>
    <name evidence="7" type="primary">FAM162A</name>
</gene>
<dbReference type="GO" id="GO:0071456">
    <property type="term" value="P:cellular response to hypoxia"/>
    <property type="evidence" value="ECO:0007669"/>
    <property type="project" value="TreeGrafter"/>
</dbReference>
<reference evidence="7" key="1">
    <citation type="submission" date="2016-05" db="EMBL/GenBank/DDBJ databases">
        <authorList>
            <person name="Lavstsen T."/>
            <person name="Jespersen J.S."/>
        </authorList>
    </citation>
    <scope>NUCLEOTIDE SEQUENCE</scope>
    <source>
        <tissue evidence="7">Brain</tissue>
    </source>
</reference>
<feature type="transmembrane region" description="Helical" evidence="6">
    <location>
        <begin position="92"/>
        <end position="111"/>
    </location>
</feature>
<accession>A0A1A7ZLR8</accession>
<evidence type="ECO:0000313" key="7">
    <source>
        <dbReference type="EMBL" id="SBP43256.1"/>
    </source>
</evidence>
<reference evidence="7" key="2">
    <citation type="submission" date="2016-06" db="EMBL/GenBank/DDBJ databases">
        <title>The genome of a short-lived fish provides insights into sex chromosome evolution and the genetic control of aging.</title>
        <authorList>
            <person name="Reichwald K."/>
            <person name="Felder M."/>
            <person name="Petzold A."/>
            <person name="Koch P."/>
            <person name="Groth M."/>
            <person name="Platzer M."/>
        </authorList>
    </citation>
    <scope>NUCLEOTIDE SEQUENCE</scope>
    <source>
        <tissue evidence="7">Brain</tissue>
    </source>
</reference>
<evidence type="ECO:0000256" key="6">
    <source>
        <dbReference type="SAM" id="Phobius"/>
    </source>
</evidence>
<dbReference type="GO" id="GO:0051402">
    <property type="term" value="P:neuron apoptotic process"/>
    <property type="evidence" value="ECO:0007669"/>
    <property type="project" value="TreeGrafter"/>
</dbReference>
<evidence type="ECO:0000256" key="3">
    <source>
        <dbReference type="ARBA" id="ARBA00022692"/>
    </source>
</evidence>
<organism evidence="7">
    <name type="scientific">Nothobranchius furzeri</name>
    <name type="common">Turquoise killifish</name>
    <dbReference type="NCBI Taxonomy" id="105023"/>
    <lineage>
        <taxon>Eukaryota</taxon>
        <taxon>Metazoa</taxon>
        <taxon>Chordata</taxon>
        <taxon>Craniata</taxon>
        <taxon>Vertebrata</taxon>
        <taxon>Euteleostomi</taxon>
        <taxon>Actinopterygii</taxon>
        <taxon>Neopterygii</taxon>
        <taxon>Teleostei</taxon>
        <taxon>Neoteleostei</taxon>
        <taxon>Acanthomorphata</taxon>
        <taxon>Ovalentaria</taxon>
        <taxon>Atherinomorphae</taxon>
        <taxon>Cyprinodontiformes</taxon>
        <taxon>Nothobranchiidae</taxon>
        <taxon>Nothobranchius</taxon>
    </lineage>
</organism>